<dbReference type="PANTHER" id="PTHR33204">
    <property type="entry name" value="TRANSCRIPTIONAL REGULATOR, MARR FAMILY"/>
    <property type="match status" value="1"/>
</dbReference>
<keyword evidence="1" id="KW-0805">Transcription regulation</keyword>
<dbReference type="Pfam" id="PF01638">
    <property type="entry name" value="HxlR"/>
    <property type="match status" value="1"/>
</dbReference>
<feature type="domain" description="HTH hxlR-type" evidence="4">
    <location>
        <begin position="12"/>
        <end position="111"/>
    </location>
</feature>
<keyword evidence="2" id="KW-0238">DNA-binding</keyword>
<dbReference type="EMBL" id="JAMJEV010000001">
    <property type="protein sequence ID" value="MDO0821268.1"/>
    <property type="molecule type" value="Genomic_DNA"/>
</dbReference>
<evidence type="ECO:0000256" key="1">
    <source>
        <dbReference type="ARBA" id="ARBA00023015"/>
    </source>
</evidence>
<dbReference type="InterPro" id="IPR002577">
    <property type="entry name" value="HTH_HxlR"/>
</dbReference>
<reference evidence="5" key="1">
    <citation type="submission" date="2022-05" db="EMBL/GenBank/DDBJ databases">
        <title>Expanded diversity of anoxic marine methylotrophy in a Black Sea sulfate reducing microorganism.</title>
        <authorList>
            <person name="Fischer P.Q."/>
            <person name="Stams A.J.M."/>
            <person name="Villanueva L."/>
            <person name="Sousa D.Z."/>
        </authorList>
    </citation>
    <scope>NUCLEOTIDE SEQUENCE</scope>
    <source>
        <strain evidence="5">P130</strain>
    </source>
</reference>
<accession>A0ABT8QMF1</accession>
<dbReference type="InterPro" id="IPR036390">
    <property type="entry name" value="WH_DNA-bd_sf"/>
</dbReference>
<proteinExistence type="predicted"/>
<evidence type="ECO:0000259" key="4">
    <source>
        <dbReference type="PROSITE" id="PS51118"/>
    </source>
</evidence>
<dbReference type="PROSITE" id="PS51118">
    <property type="entry name" value="HTH_HXLR"/>
    <property type="match status" value="1"/>
</dbReference>
<organism evidence="5 6">
    <name type="scientific">Desulfosporosinus nitroreducens</name>
    <dbReference type="NCBI Taxonomy" id="2018668"/>
    <lineage>
        <taxon>Bacteria</taxon>
        <taxon>Bacillati</taxon>
        <taxon>Bacillota</taxon>
        <taxon>Clostridia</taxon>
        <taxon>Eubacteriales</taxon>
        <taxon>Desulfitobacteriaceae</taxon>
        <taxon>Desulfosporosinus</taxon>
    </lineage>
</organism>
<name>A0ABT8QMF1_9FIRM</name>
<dbReference type="Gene3D" id="1.10.10.10">
    <property type="entry name" value="Winged helix-like DNA-binding domain superfamily/Winged helix DNA-binding domain"/>
    <property type="match status" value="1"/>
</dbReference>
<protein>
    <submittedName>
        <fullName evidence="5">Helix-turn-helix transcriptional regulator</fullName>
    </submittedName>
</protein>
<comment type="caution">
    <text evidence="5">The sequence shown here is derived from an EMBL/GenBank/DDBJ whole genome shotgun (WGS) entry which is preliminary data.</text>
</comment>
<evidence type="ECO:0000256" key="3">
    <source>
        <dbReference type="ARBA" id="ARBA00023163"/>
    </source>
</evidence>
<gene>
    <name evidence="5" type="ORF">M8H41_00110</name>
</gene>
<dbReference type="Proteomes" id="UP001176021">
    <property type="component" value="Unassembled WGS sequence"/>
</dbReference>
<keyword evidence="6" id="KW-1185">Reference proteome</keyword>
<evidence type="ECO:0000313" key="5">
    <source>
        <dbReference type="EMBL" id="MDO0821268.1"/>
    </source>
</evidence>
<dbReference type="RefSeq" id="WP_252470765.1">
    <property type="nucleotide sequence ID" value="NZ_JAMHFY010000017.1"/>
</dbReference>
<evidence type="ECO:0000313" key="6">
    <source>
        <dbReference type="Proteomes" id="UP001176021"/>
    </source>
</evidence>
<evidence type="ECO:0000256" key="2">
    <source>
        <dbReference type="ARBA" id="ARBA00023125"/>
    </source>
</evidence>
<sequence length="130" mass="15099">MYKPKLEKDIRCPLEYGLDIFGGKWKSRIICVLAKKEVLRYSSLRKEMTNITDAVLATTLKELIADGIVQRRQFDEIPPRVEYCLTDKGRSVVPILQSICRWSGAYHRENSEYILSQCQKCDYQCENSSD</sequence>
<dbReference type="SUPFAM" id="SSF46785">
    <property type="entry name" value="Winged helix' DNA-binding domain"/>
    <property type="match status" value="1"/>
</dbReference>
<dbReference type="PANTHER" id="PTHR33204:SF29">
    <property type="entry name" value="TRANSCRIPTIONAL REGULATOR"/>
    <property type="match status" value="1"/>
</dbReference>
<keyword evidence="3" id="KW-0804">Transcription</keyword>
<dbReference type="InterPro" id="IPR036388">
    <property type="entry name" value="WH-like_DNA-bd_sf"/>
</dbReference>